<dbReference type="EMBL" id="CP054929">
    <property type="protein sequence ID" value="QKW53260.1"/>
    <property type="molecule type" value="Genomic_DNA"/>
</dbReference>
<organism evidence="1 2">
    <name type="scientific">Streptomyces buecherae</name>
    <dbReference type="NCBI Taxonomy" id="2763006"/>
    <lineage>
        <taxon>Bacteria</taxon>
        <taxon>Bacillati</taxon>
        <taxon>Actinomycetota</taxon>
        <taxon>Actinomycetes</taxon>
        <taxon>Kitasatosporales</taxon>
        <taxon>Streptomycetaceae</taxon>
        <taxon>Streptomyces</taxon>
    </lineage>
</organism>
<gene>
    <name evidence="1" type="ORF">HUT08_31150</name>
</gene>
<name>A0A7H8NFM4_9ACTN</name>
<protein>
    <submittedName>
        <fullName evidence="1">Uncharacterized protein</fullName>
    </submittedName>
</protein>
<dbReference type="AlphaFoldDB" id="A0A7H8NFM4"/>
<keyword evidence="2" id="KW-1185">Reference proteome</keyword>
<sequence>MSGATKGVLWLMLGLCLGANVILTVVLDGGGTETVLSVLTGVCALAAGVGLAAARRAER</sequence>
<dbReference type="GeneID" id="95459791"/>
<accession>A0A7H8NFM4</accession>
<evidence type="ECO:0000313" key="2">
    <source>
        <dbReference type="Proteomes" id="UP000509303"/>
    </source>
</evidence>
<reference evidence="1 2" key="1">
    <citation type="submission" date="2020-06" db="EMBL/GenBank/DDBJ databases">
        <title>Genome mining for natural products.</title>
        <authorList>
            <person name="Zhang B."/>
            <person name="Shi J."/>
            <person name="Ge H."/>
        </authorList>
    </citation>
    <scope>NUCLEOTIDE SEQUENCE [LARGE SCALE GENOMIC DNA]</scope>
    <source>
        <strain evidence="1 2">NA00687</strain>
    </source>
</reference>
<evidence type="ECO:0000313" key="1">
    <source>
        <dbReference type="EMBL" id="QKW53260.1"/>
    </source>
</evidence>
<dbReference type="Proteomes" id="UP000509303">
    <property type="component" value="Chromosome"/>
</dbReference>
<dbReference type="RefSeq" id="WP_176164968.1">
    <property type="nucleotide sequence ID" value="NZ_CP054929.1"/>
</dbReference>
<accession>A0A7G8K808</accession>
<proteinExistence type="predicted"/>